<keyword evidence="3" id="KW-1185">Reference proteome</keyword>
<sequence>MAPMTSRQSRHSEKKSGSFTPRLARFALIYVSAVAADNSFFGQSITARTNELPPASSMDHNGGQRERPVGRIRRKFINSPSIATVSASDQHEDSVPPWQQIW</sequence>
<organism evidence="2 3">
    <name type="scientific">Caerostris extrusa</name>
    <name type="common">Bark spider</name>
    <name type="synonym">Caerostris bankana</name>
    <dbReference type="NCBI Taxonomy" id="172846"/>
    <lineage>
        <taxon>Eukaryota</taxon>
        <taxon>Metazoa</taxon>
        <taxon>Ecdysozoa</taxon>
        <taxon>Arthropoda</taxon>
        <taxon>Chelicerata</taxon>
        <taxon>Arachnida</taxon>
        <taxon>Araneae</taxon>
        <taxon>Araneomorphae</taxon>
        <taxon>Entelegynae</taxon>
        <taxon>Araneoidea</taxon>
        <taxon>Araneidae</taxon>
        <taxon>Caerostris</taxon>
    </lineage>
</organism>
<feature type="compositionally biased region" description="Polar residues" evidence="1">
    <location>
        <begin position="78"/>
        <end position="88"/>
    </location>
</feature>
<name>A0AAV4YCG9_CAEEX</name>
<accession>A0AAV4YCG9</accession>
<feature type="region of interest" description="Disordered" evidence="1">
    <location>
        <begin position="51"/>
        <end position="102"/>
    </location>
</feature>
<dbReference type="EMBL" id="BPLR01019133">
    <property type="protein sequence ID" value="GIZ04770.1"/>
    <property type="molecule type" value="Genomic_DNA"/>
</dbReference>
<comment type="caution">
    <text evidence="2">The sequence shown here is derived from an EMBL/GenBank/DDBJ whole genome shotgun (WGS) entry which is preliminary data.</text>
</comment>
<evidence type="ECO:0000313" key="2">
    <source>
        <dbReference type="EMBL" id="GIZ04770.1"/>
    </source>
</evidence>
<evidence type="ECO:0000256" key="1">
    <source>
        <dbReference type="SAM" id="MobiDB-lite"/>
    </source>
</evidence>
<proteinExistence type="predicted"/>
<dbReference type="Proteomes" id="UP001054945">
    <property type="component" value="Unassembled WGS sequence"/>
</dbReference>
<gene>
    <name evidence="2" type="ORF">CEXT_568571</name>
</gene>
<dbReference type="AlphaFoldDB" id="A0AAV4YCG9"/>
<protein>
    <submittedName>
        <fullName evidence="2">Uncharacterized protein</fullName>
    </submittedName>
</protein>
<evidence type="ECO:0000313" key="3">
    <source>
        <dbReference type="Proteomes" id="UP001054945"/>
    </source>
</evidence>
<reference evidence="2 3" key="1">
    <citation type="submission" date="2021-06" db="EMBL/GenBank/DDBJ databases">
        <title>Caerostris extrusa draft genome.</title>
        <authorList>
            <person name="Kono N."/>
            <person name="Arakawa K."/>
        </authorList>
    </citation>
    <scope>NUCLEOTIDE SEQUENCE [LARGE SCALE GENOMIC DNA]</scope>
</reference>